<feature type="transmembrane region" description="Helical" evidence="7">
    <location>
        <begin position="237"/>
        <end position="262"/>
    </location>
</feature>
<dbReference type="Pfam" id="PF00528">
    <property type="entry name" value="BPD_transp_1"/>
    <property type="match status" value="1"/>
</dbReference>
<dbReference type="EMBL" id="MCGH01000001">
    <property type="protein sequence ID" value="ODM08522.1"/>
    <property type="molecule type" value="Genomic_DNA"/>
</dbReference>
<dbReference type="PROSITE" id="PS50928">
    <property type="entry name" value="ABC_TM1"/>
    <property type="match status" value="1"/>
</dbReference>
<dbReference type="InterPro" id="IPR035906">
    <property type="entry name" value="MetI-like_sf"/>
</dbReference>
<dbReference type="GeneID" id="93302759"/>
<name>A0A1E3ARP3_9FIRM</name>
<proteinExistence type="inferred from homology"/>
<dbReference type="EMBL" id="MEHD01000011">
    <property type="protein sequence ID" value="ODR60414.1"/>
    <property type="molecule type" value="Genomic_DNA"/>
</dbReference>
<feature type="transmembrane region" description="Helical" evidence="7">
    <location>
        <begin position="69"/>
        <end position="89"/>
    </location>
</feature>
<dbReference type="Proteomes" id="UP000094271">
    <property type="component" value="Unassembled WGS sequence"/>
</dbReference>
<feature type="domain" description="ABC transmembrane type-1" evidence="8">
    <location>
        <begin position="65"/>
        <end position="257"/>
    </location>
</feature>
<evidence type="ECO:0000313" key="15">
    <source>
        <dbReference type="Proteomes" id="UP000094869"/>
    </source>
</evidence>
<keyword evidence="3" id="KW-1003">Cell membrane</keyword>
<comment type="subcellular location">
    <subcellularLocation>
        <location evidence="1 7">Cell membrane</location>
        <topology evidence="1 7">Multi-pass membrane protein</topology>
    </subcellularLocation>
</comment>
<gene>
    <name evidence="10" type="primary">araQ_86</name>
    <name evidence="9" type="synonym">araQ_4</name>
    <name evidence="10" type="ORF">BEH84_03580</name>
    <name evidence="11" type="ORF">BEI59_19085</name>
    <name evidence="9" type="ORF">BEI61_00151</name>
    <name evidence="12" type="ORF">BEI63_04330</name>
</gene>
<evidence type="ECO:0000313" key="11">
    <source>
        <dbReference type="EMBL" id="ODR48855.1"/>
    </source>
</evidence>
<comment type="similarity">
    <text evidence="7">Belongs to the binding-protein-dependent transport system permease family.</text>
</comment>
<dbReference type="SUPFAM" id="SSF161098">
    <property type="entry name" value="MetI-like"/>
    <property type="match status" value="1"/>
</dbReference>
<feature type="transmembrane region" description="Helical" evidence="7">
    <location>
        <begin position="101"/>
        <end position="122"/>
    </location>
</feature>
<evidence type="ECO:0000256" key="7">
    <source>
        <dbReference type="RuleBase" id="RU363032"/>
    </source>
</evidence>
<evidence type="ECO:0000256" key="4">
    <source>
        <dbReference type="ARBA" id="ARBA00022692"/>
    </source>
</evidence>
<dbReference type="OrthoDB" id="151346at2"/>
<keyword evidence="2 7" id="KW-0813">Transport</keyword>
<dbReference type="InterPro" id="IPR000515">
    <property type="entry name" value="MetI-like"/>
</dbReference>
<evidence type="ECO:0000313" key="13">
    <source>
        <dbReference type="Proteomes" id="UP000094067"/>
    </source>
</evidence>
<keyword evidence="5 7" id="KW-1133">Transmembrane helix</keyword>
<evidence type="ECO:0000313" key="9">
    <source>
        <dbReference type="EMBL" id="ODM08522.1"/>
    </source>
</evidence>
<dbReference type="EMBL" id="MCGI01000003">
    <property type="protein sequence ID" value="ODM11151.1"/>
    <property type="molecule type" value="Genomic_DNA"/>
</dbReference>
<evidence type="ECO:0000256" key="5">
    <source>
        <dbReference type="ARBA" id="ARBA00022989"/>
    </source>
</evidence>
<keyword evidence="15" id="KW-1185">Reference proteome</keyword>
<evidence type="ECO:0000313" key="12">
    <source>
        <dbReference type="EMBL" id="ODR60414.1"/>
    </source>
</evidence>
<evidence type="ECO:0000256" key="3">
    <source>
        <dbReference type="ARBA" id="ARBA00022475"/>
    </source>
</evidence>
<dbReference type="Gene3D" id="1.10.3720.10">
    <property type="entry name" value="MetI-like"/>
    <property type="match status" value="1"/>
</dbReference>
<keyword evidence="6 7" id="KW-0472">Membrane</keyword>
<reference evidence="12 15" key="2">
    <citation type="submission" date="2016-08" db="EMBL/GenBank/DDBJ databases">
        <title>Characterization of Isolates of Eisenbergiella tayi Derived from Blood Cultures, Using Whole Genome Sequencing.</title>
        <authorList>
            <person name="Bernier A.-M."/>
            <person name="Burdz T."/>
            <person name="Wiebe D."/>
            <person name="Bernard K."/>
        </authorList>
    </citation>
    <scope>NUCLEOTIDE SEQUENCE [LARGE SCALE GENOMIC DNA]</scope>
    <source>
        <strain evidence="12 15">NML120146</strain>
    </source>
</reference>
<dbReference type="Proteomes" id="UP000095003">
    <property type="component" value="Unassembled WGS sequence"/>
</dbReference>
<evidence type="ECO:0000259" key="8">
    <source>
        <dbReference type="PROSITE" id="PS50928"/>
    </source>
</evidence>
<protein>
    <submittedName>
        <fullName evidence="10">L-arabinose transport system permease protein AraQ</fullName>
    </submittedName>
</protein>
<evidence type="ECO:0000256" key="1">
    <source>
        <dbReference type="ARBA" id="ARBA00004651"/>
    </source>
</evidence>
<evidence type="ECO:0000313" key="16">
    <source>
        <dbReference type="Proteomes" id="UP000095003"/>
    </source>
</evidence>
<accession>A0A1E3ARP3</accession>
<feature type="transmembrane region" description="Helical" evidence="7">
    <location>
        <begin position="7"/>
        <end position="28"/>
    </location>
</feature>
<dbReference type="RefSeq" id="WP_009251851.1">
    <property type="nucleotide sequence ID" value="NZ_BAABXS010000001.1"/>
</dbReference>
<dbReference type="GO" id="GO:0005886">
    <property type="term" value="C:plasma membrane"/>
    <property type="evidence" value="ECO:0007669"/>
    <property type="project" value="UniProtKB-SubCell"/>
</dbReference>
<dbReference type="Proteomes" id="UP000094869">
    <property type="component" value="Unassembled WGS sequence"/>
</dbReference>
<dbReference type="EMBL" id="MEHA01000015">
    <property type="protein sequence ID" value="ODR48855.1"/>
    <property type="molecule type" value="Genomic_DNA"/>
</dbReference>
<evidence type="ECO:0000313" key="10">
    <source>
        <dbReference type="EMBL" id="ODM11151.1"/>
    </source>
</evidence>
<comment type="caution">
    <text evidence="10">The sequence shown here is derived from an EMBL/GenBank/DDBJ whole genome shotgun (WGS) entry which is preliminary data.</text>
</comment>
<sequence length="272" mass="29758">MRKAVSIFSRILLGILLLLTLAPFYLLVINSFKGQTEIIKTPFQLAVNWQFMNYAKALPQVVRPMLNSLLVTFAVILITVVVSMLASYAFVRYESFFGKELLYYGIIALLMIPGFVMLIPQFVQITNLGLFNSYWGLILPPAAYQVAMGTFLTRSSMEAISKSLFEAAEIEGAGDMDILLKVVLPLSKPILSTVTIMTGLNAWNNYIWPLVASSGEATQQIAVALTKLIVSVSDGNGVLFAGYIIASLPLVILFCFASKYFVAGITQGAVKG</sequence>
<evidence type="ECO:0000256" key="2">
    <source>
        <dbReference type="ARBA" id="ARBA00022448"/>
    </source>
</evidence>
<evidence type="ECO:0000313" key="14">
    <source>
        <dbReference type="Proteomes" id="UP000094271"/>
    </source>
</evidence>
<reference evidence="13 16" key="1">
    <citation type="submission" date="2016-07" db="EMBL/GenBank/DDBJ databases">
        <title>Characterization of isolates of Eisenbergiella tayi derived from blood cultures, using whole genome sequencing.</title>
        <authorList>
            <person name="Burdz T."/>
            <person name="Wiebe D."/>
            <person name="Huynh C."/>
            <person name="Bernard K."/>
        </authorList>
    </citation>
    <scope>NUCLEOTIDE SEQUENCE [LARGE SCALE GENOMIC DNA]</scope>
    <source>
        <strain evidence="9 13">NML 110608</strain>
        <strain evidence="10 16">NML 120489</strain>
    </source>
</reference>
<dbReference type="PANTHER" id="PTHR43744:SF8">
    <property type="entry name" value="SN-GLYCEROL-3-PHOSPHATE TRANSPORT SYSTEM PERMEASE PROTEIN UGPE"/>
    <property type="match status" value="1"/>
</dbReference>
<dbReference type="CDD" id="cd06261">
    <property type="entry name" value="TM_PBP2"/>
    <property type="match status" value="1"/>
</dbReference>
<dbReference type="GO" id="GO:0055085">
    <property type="term" value="P:transmembrane transport"/>
    <property type="evidence" value="ECO:0007669"/>
    <property type="project" value="InterPro"/>
</dbReference>
<dbReference type="PANTHER" id="PTHR43744">
    <property type="entry name" value="ABC TRANSPORTER PERMEASE PROTEIN MG189-RELATED-RELATED"/>
    <property type="match status" value="1"/>
</dbReference>
<dbReference type="Proteomes" id="UP000094067">
    <property type="component" value="Unassembled WGS sequence"/>
</dbReference>
<dbReference type="AlphaFoldDB" id="A0A1E3ARP3"/>
<evidence type="ECO:0000256" key="6">
    <source>
        <dbReference type="ARBA" id="ARBA00023136"/>
    </source>
</evidence>
<organism evidence="10 16">
    <name type="scientific">Eisenbergiella tayi</name>
    <dbReference type="NCBI Taxonomy" id="1432052"/>
    <lineage>
        <taxon>Bacteria</taxon>
        <taxon>Bacillati</taxon>
        <taxon>Bacillota</taxon>
        <taxon>Clostridia</taxon>
        <taxon>Lachnospirales</taxon>
        <taxon>Lachnospiraceae</taxon>
        <taxon>Eisenbergiella</taxon>
    </lineage>
</organism>
<reference evidence="11 14" key="3">
    <citation type="submission" date="2016-08" db="EMBL/GenBank/DDBJ databases">
        <authorList>
            <person name="Seilhamer J.J."/>
        </authorList>
    </citation>
    <scope>NUCLEOTIDE SEQUENCE [LARGE SCALE GENOMIC DNA]</scope>
    <source>
        <strain evidence="11 14">NML150140-1</strain>
    </source>
</reference>
<keyword evidence="4 7" id="KW-0812">Transmembrane</keyword>